<dbReference type="Gene3D" id="3.80.30.20">
    <property type="entry name" value="tm_1862 like domain"/>
    <property type="match status" value="1"/>
</dbReference>
<evidence type="ECO:0000256" key="4">
    <source>
        <dbReference type="ARBA" id="ARBA00023004"/>
    </source>
</evidence>
<dbReference type="GO" id="GO:0031419">
    <property type="term" value="F:cobalamin binding"/>
    <property type="evidence" value="ECO:0007669"/>
    <property type="project" value="InterPro"/>
</dbReference>
<keyword evidence="3" id="KW-0479">Metal-binding</keyword>
<keyword evidence="5" id="KW-0411">Iron-sulfur</keyword>
<dbReference type="SMART" id="SM00729">
    <property type="entry name" value="Elp3"/>
    <property type="match status" value="1"/>
</dbReference>
<dbReference type="InterPro" id="IPR058240">
    <property type="entry name" value="rSAM_sf"/>
</dbReference>
<dbReference type="PANTHER" id="PTHR43409:SF7">
    <property type="entry name" value="BLL1977 PROTEIN"/>
    <property type="match status" value="1"/>
</dbReference>
<keyword evidence="8" id="KW-1185">Reference proteome</keyword>
<dbReference type="PROSITE" id="PS51332">
    <property type="entry name" value="B12_BINDING"/>
    <property type="match status" value="1"/>
</dbReference>
<organism evidence="7 8">
    <name type="scientific">Nitrospirillum amazonense</name>
    <dbReference type="NCBI Taxonomy" id="28077"/>
    <lineage>
        <taxon>Bacteria</taxon>
        <taxon>Pseudomonadati</taxon>
        <taxon>Pseudomonadota</taxon>
        <taxon>Alphaproteobacteria</taxon>
        <taxon>Rhodospirillales</taxon>
        <taxon>Azospirillaceae</taxon>
        <taxon>Nitrospirillum</taxon>
    </lineage>
</organism>
<gene>
    <name evidence="7" type="ORF">FBZ90_105331</name>
</gene>
<comment type="caution">
    <text evidence="7">The sequence shown here is derived from an EMBL/GenBank/DDBJ whole genome shotgun (WGS) entry which is preliminary data.</text>
</comment>
<comment type="cofactor">
    <cofactor evidence="1">
        <name>[4Fe-4S] cluster</name>
        <dbReference type="ChEBI" id="CHEBI:49883"/>
    </cofactor>
</comment>
<dbReference type="GO" id="GO:0046872">
    <property type="term" value="F:metal ion binding"/>
    <property type="evidence" value="ECO:0007669"/>
    <property type="project" value="UniProtKB-KW"/>
</dbReference>
<evidence type="ECO:0000256" key="1">
    <source>
        <dbReference type="ARBA" id="ARBA00001966"/>
    </source>
</evidence>
<dbReference type="PANTHER" id="PTHR43409">
    <property type="entry name" value="ANAEROBIC MAGNESIUM-PROTOPORPHYRIN IX MONOMETHYL ESTER CYCLASE-RELATED"/>
    <property type="match status" value="1"/>
</dbReference>
<dbReference type="InterPro" id="IPR006638">
    <property type="entry name" value="Elp3/MiaA/NifB-like_rSAM"/>
</dbReference>
<dbReference type="InterPro" id="IPR007197">
    <property type="entry name" value="rSAM"/>
</dbReference>
<dbReference type="RefSeq" id="WP_145731911.1">
    <property type="nucleotide sequence ID" value="NZ_VITR01000005.1"/>
</dbReference>
<dbReference type="Pfam" id="PF04055">
    <property type="entry name" value="Radical_SAM"/>
    <property type="match status" value="1"/>
</dbReference>
<evidence type="ECO:0000256" key="3">
    <source>
        <dbReference type="ARBA" id="ARBA00022723"/>
    </source>
</evidence>
<dbReference type="Gene3D" id="3.40.50.280">
    <property type="entry name" value="Cobalamin-binding domain"/>
    <property type="match status" value="1"/>
</dbReference>
<dbReference type="SFLD" id="SFLDG01082">
    <property type="entry name" value="B12-binding_domain_containing"/>
    <property type="match status" value="1"/>
</dbReference>
<dbReference type="Proteomes" id="UP000315751">
    <property type="component" value="Unassembled WGS sequence"/>
</dbReference>
<dbReference type="InterPro" id="IPR023404">
    <property type="entry name" value="rSAM_horseshoe"/>
</dbReference>
<dbReference type="AlphaFoldDB" id="A0A560HB01"/>
<evidence type="ECO:0000256" key="2">
    <source>
        <dbReference type="ARBA" id="ARBA00022691"/>
    </source>
</evidence>
<evidence type="ECO:0000313" key="8">
    <source>
        <dbReference type="Proteomes" id="UP000315751"/>
    </source>
</evidence>
<dbReference type="InterPro" id="IPR023984">
    <property type="entry name" value="rSAM_ocin_1"/>
</dbReference>
<keyword evidence="4" id="KW-0408">Iron</keyword>
<protein>
    <submittedName>
        <fullName evidence="7">Ribosomal peptide maturation radical SAM protein 1</fullName>
    </submittedName>
</protein>
<accession>A0A560HB01</accession>
<reference evidence="7 8" key="1">
    <citation type="submission" date="2019-06" db="EMBL/GenBank/DDBJ databases">
        <title>Genomic Encyclopedia of Type Strains, Phase IV (KMG-V): Genome sequencing to study the core and pangenomes of soil and plant-associated prokaryotes.</title>
        <authorList>
            <person name="Whitman W."/>
        </authorList>
    </citation>
    <scope>NUCLEOTIDE SEQUENCE [LARGE SCALE GENOMIC DNA]</scope>
    <source>
        <strain evidence="7 8">BR 11622</strain>
    </source>
</reference>
<feature type="domain" description="B12-binding" evidence="6">
    <location>
        <begin position="143"/>
        <end position="220"/>
    </location>
</feature>
<name>A0A560HB01_9PROT</name>
<evidence type="ECO:0000256" key="5">
    <source>
        <dbReference type="ARBA" id="ARBA00023014"/>
    </source>
</evidence>
<proteinExistence type="predicted"/>
<dbReference type="InterPro" id="IPR051198">
    <property type="entry name" value="BchE-like"/>
</dbReference>
<sequence length="660" mass="71388">MKFATAAIESGAGRTLLVAMPVAALHYPVIGLSLLKGALARQGMAADIRHFYLDFADYIGFDAYAAVEDSRYFLAMVGDWVFAGAAHGTPQTEPFTFLNGLMAGDYGRYFSAQRLMGILEARTKALAFIEHCFGLVDWSRYMVVGFSTSFQQTMASLALARRIKAAHPHILIVFGGANCSDEMGVELHRRYPFIDVVVGGEAEEVLPELVRRHAAGLTLEGLPGTTVRGPDGATVPATAPAGMITDMDSLPALDYADFYADRARLPAVAERFPAFPLFESARGCWWGQKHHCTFCGLNGLGMAYRSKSQDRAYAELTAVADRFGREIMVVDNILDSRYFGDFLPRLAALDRPLLLHYEVKANLRAGQLALLGQAGVRKIQPGVESLSTPVLALMRKGTTLLRNVQTLRLAAEAGVLVDWSHLYGFPGETADHYRAAAAAVPKIMHLHPPGGFHRVRADRFSPYFNDPAAFGVTIQPVPGYAHIYPHDADSLTRLAYHFDMVPERPDEDLAAAHAALAAELERWRKGEATLTLTPAAGAAPDGAAPNGTAVVEDGRAGPLRRYELDAVATAVLTACAEIQGVGPLLKLLAPRFGADAVTAAVAGLEALDLLLREGDELLALPLRQPGFARAPRHEEIRTSWGLSYFHHAQQAAGRVPEPVA</sequence>
<dbReference type="OrthoDB" id="9801424at2"/>
<dbReference type="GO" id="GO:0005829">
    <property type="term" value="C:cytosol"/>
    <property type="evidence" value="ECO:0007669"/>
    <property type="project" value="TreeGrafter"/>
</dbReference>
<dbReference type="SUPFAM" id="SSF102114">
    <property type="entry name" value="Radical SAM enzymes"/>
    <property type="match status" value="1"/>
</dbReference>
<dbReference type="GO" id="GO:0003824">
    <property type="term" value="F:catalytic activity"/>
    <property type="evidence" value="ECO:0007669"/>
    <property type="project" value="InterPro"/>
</dbReference>
<dbReference type="SFLD" id="SFLDS00029">
    <property type="entry name" value="Radical_SAM"/>
    <property type="match status" value="1"/>
</dbReference>
<evidence type="ECO:0000259" key="6">
    <source>
        <dbReference type="PROSITE" id="PS51332"/>
    </source>
</evidence>
<dbReference type="EMBL" id="VITR01000005">
    <property type="protein sequence ID" value="TWB43518.1"/>
    <property type="molecule type" value="Genomic_DNA"/>
</dbReference>
<keyword evidence="2" id="KW-0949">S-adenosyl-L-methionine</keyword>
<dbReference type="GO" id="GO:0051536">
    <property type="term" value="F:iron-sulfur cluster binding"/>
    <property type="evidence" value="ECO:0007669"/>
    <property type="project" value="UniProtKB-KW"/>
</dbReference>
<dbReference type="NCBIfam" id="TIGR03975">
    <property type="entry name" value="rSAM_ocin_1"/>
    <property type="match status" value="1"/>
</dbReference>
<dbReference type="InterPro" id="IPR006158">
    <property type="entry name" value="Cobalamin-bd"/>
</dbReference>
<dbReference type="SFLD" id="SFLDF00324">
    <property type="entry name" value="bacteriocin_maturation"/>
    <property type="match status" value="1"/>
</dbReference>
<evidence type="ECO:0000313" key="7">
    <source>
        <dbReference type="EMBL" id="TWB43518.1"/>
    </source>
</evidence>